<gene>
    <name evidence="2" type="ORF">PEVE_00010902</name>
</gene>
<keyword evidence="1" id="KW-0812">Transmembrane</keyword>
<feature type="transmembrane region" description="Helical" evidence="1">
    <location>
        <begin position="85"/>
        <end position="103"/>
    </location>
</feature>
<reference evidence="2 3" key="1">
    <citation type="submission" date="2022-05" db="EMBL/GenBank/DDBJ databases">
        <authorList>
            <consortium name="Genoscope - CEA"/>
            <person name="William W."/>
        </authorList>
    </citation>
    <scope>NUCLEOTIDE SEQUENCE [LARGE SCALE GENOMIC DNA]</scope>
</reference>
<organism evidence="2 3">
    <name type="scientific">Porites evermanni</name>
    <dbReference type="NCBI Taxonomy" id="104178"/>
    <lineage>
        <taxon>Eukaryota</taxon>
        <taxon>Metazoa</taxon>
        <taxon>Cnidaria</taxon>
        <taxon>Anthozoa</taxon>
        <taxon>Hexacorallia</taxon>
        <taxon>Scleractinia</taxon>
        <taxon>Fungiina</taxon>
        <taxon>Poritidae</taxon>
        <taxon>Porites</taxon>
    </lineage>
</organism>
<keyword evidence="1" id="KW-0472">Membrane</keyword>
<dbReference type="Proteomes" id="UP001159427">
    <property type="component" value="Unassembled WGS sequence"/>
</dbReference>
<proteinExistence type="predicted"/>
<sequence>MSVETAEVERLKWRKIEVEDVGKITFVRDTPHAKTNHFIEQSRPYFPNAKLPTYFDSQCCNFLTFAKLFCFASLFGALAAAGVSLLIPIFFFIGCLALFVVYCQHERVNQKSLPTVMTQPVIASQNSTNSFYEVTLTDLDGIALQNYQAGVGFITVSQGKVRFQAFNTKAIAYMMSARCQSRLMMILFLACSVYNCYFVRIELGQVKHTKIEVKEVTKKVVTIRDEAHAQANHYIKQSRPYFPQEKLPIYIDCPYFLKFARVFCLASVLGIWKVSGGSVIMQVVLFIGCLAFLTVYGQHELVNQRSLPTVLKQPILASQKHSNAFYEVTVTDLEGIALQNYQAGVGFVSVSQGKIKIQAFNKTAKKEMRSAICNSRLMMVLFSVGAVYNCFFLVIYS</sequence>
<keyword evidence="1" id="KW-1133">Transmembrane helix</keyword>
<feature type="transmembrane region" description="Helical" evidence="1">
    <location>
        <begin position="279"/>
        <end position="297"/>
    </location>
</feature>
<feature type="transmembrane region" description="Helical" evidence="1">
    <location>
        <begin position="59"/>
        <end position="79"/>
    </location>
</feature>
<dbReference type="EMBL" id="CALNXI010001780">
    <property type="protein sequence ID" value="CAH3176899.1"/>
    <property type="molecule type" value="Genomic_DNA"/>
</dbReference>
<evidence type="ECO:0000313" key="2">
    <source>
        <dbReference type="EMBL" id="CAH3176899.1"/>
    </source>
</evidence>
<evidence type="ECO:0000313" key="3">
    <source>
        <dbReference type="Proteomes" id="UP001159427"/>
    </source>
</evidence>
<comment type="caution">
    <text evidence="2">The sequence shown here is derived from an EMBL/GenBank/DDBJ whole genome shotgun (WGS) entry which is preliminary data.</text>
</comment>
<evidence type="ECO:0000256" key="1">
    <source>
        <dbReference type="SAM" id="Phobius"/>
    </source>
</evidence>
<name>A0ABN8RBW7_9CNID</name>
<keyword evidence="3" id="KW-1185">Reference proteome</keyword>
<accession>A0ABN8RBW7</accession>
<feature type="transmembrane region" description="Helical" evidence="1">
    <location>
        <begin position="377"/>
        <end position="396"/>
    </location>
</feature>
<feature type="transmembrane region" description="Helical" evidence="1">
    <location>
        <begin position="183"/>
        <end position="201"/>
    </location>
</feature>
<protein>
    <submittedName>
        <fullName evidence="2">Uncharacterized protein</fullName>
    </submittedName>
</protein>